<feature type="domain" description="Gnk2-homologous" evidence="21">
    <location>
        <begin position="29"/>
        <end position="137"/>
    </location>
</feature>
<evidence type="ECO:0000256" key="14">
    <source>
        <dbReference type="ARBA" id="ARBA00023180"/>
    </source>
</evidence>
<dbReference type="FunFam" id="1.10.510.10:FF:000336">
    <property type="entry name" value="Cysteine-rich receptor-like protein kinase 2"/>
    <property type="match status" value="1"/>
</dbReference>
<dbReference type="OrthoDB" id="1908121at2759"/>
<dbReference type="KEGG" id="cam:101507235"/>
<evidence type="ECO:0000256" key="10">
    <source>
        <dbReference type="ARBA" id="ARBA00022840"/>
    </source>
</evidence>
<dbReference type="PaxDb" id="3827-XP_004509568.1"/>
<dbReference type="Gene3D" id="1.10.510.10">
    <property type="entry name" value="Transferase(Phosphotransferase) domain 1"/>
    <property type="match status" value="1"/>
</dbReference>
<evidence type="ECO:0000313" key="22">
    <source>
        <dbReference type="Proteomes" id="UP000087171"/>
    </source>
</evidence>
<evidence type="ECO:0000256" key="6">
    <source>
        <dbReference type="ARBA" id="ARBA00022729"/>
    </source>
</evidence>
<feature type="binding site" evidence="17">
    <location>
        <position position="361"/>
    </location>
    <ligand>
        <name>ATP</name>
        <dbReference type="ChEBI" id="CHEBI:30616"/>
    </ligand>
</feature>
<evidence type="ECO:0000256" key="2">
    <source>
        <dbReference type="ARBA" id="ARBA00022527"/>
    </source>
</evidence>
<keyword evidence="14" id="KW-0325">Glycoprotein</keyword>
<organism evidence="22 23">
    <name type="scientific">Cicer arietinum</name>
    <name type="common">Chickpea</name>
    <name type="synonym">Garbanzo</name>
    <dbReference type="NCBI Taxonomy" id="3827"/>
    <lineage>
        <taxon>Eukaryota</taxon>
        <taxon>Viridiplantae</taxon>
        <taxon>Streptophyta</taxon>
        <taxon>Embryophyta</taxon>
        <taxon>Tracheophyta</taxon>
        <taxon>Spermatophyta</taxon>
        <taxon>Magnoliopsida</taxon>
        <taxon>eudicotyledons</taxon>
        <taxon>Gunneridae</taxon>
        <taxon>Pentapetalae</taxon>
        <taxon>rosids</taxon>
        <taxon>fabids</taxon>
        <taxon>Fabales</taxon>
        <taxon>Fabaceae</taxon>
        <taxon>Papilionoideae</taxon>
        <taxon>50 kb inversion clade</taxon>
        <taxon>NPAAA clade</taxon>
        <taxon>Hologalegina</taxon>
        <taxon>IRL clade</taxon>
        <taxon>Cicereae</taxon>
        <taxon>Cicer</taxon>
    </lineage>
</organism>
<evidence type="ECO:0000256" key="13">
    <source>
        <dbReference type="ARBA" id="ARBA00023170"/>
    </source>
</evidence>
<dbReference type="PROSITE" id="PS00107">
    <property type="entry name" value="PROTEIN_KINASE_ATP"/>
    <property type="match status" value="1"/>
</dbReference>
<feature type="transmembrane region" description="Helical" evidence="18">
    <location>
        <begin position="271"/>
        <end position="292"/>
    </location>
</feature>
<evidence type="ECO:0000256" key="16">
    <source>
        <dbReference type="ARBA" id="ARBA00047951"/>
    </source>
</evidence>
<evidence type="ECO:0000256" key="12">
    <source>
        <dbReference type="ARBA" id="ARBA00023136"/>
    </source>
</evidence>
<dbReference type="CDD" id="cd14066">
    <property type="entry name" value="STKc_IRAK"/>
    <property type="match status" value="1"/>
</dbReference>
<dbReference type="InterPro" id="IPR002902">
    <property type="entry name" value="GNK2"/>
</dbReference>
<dbReference type="eggNOG" id="ENOG502QVTV">
    <property type="taxonomic scope" value="Eukaryota"/>
</dbReference>
<dbReference type="InterPro" id="IPR000719">
    <property type="entry name" value="Prot_kinase_dom"/>
</dbReference>
<reference evidence="23" key="2">
    <citation type="submission" date="2025-08" db="UniProtKB">
        <authorList>
            <consortium name="RefSeq"/>
        </authorList>
    </citation>
    <scope>IDENTIFICATION</scope>
    <source>
        <tissue evidence="23">Etiolated seedlings</tissue>
    </source>
</reference>
<feature type="signal peptide" evidence="19">
    <location>
        <begin position="1"/>
        <end position="24"/>
    </location>
</feature>
<dbReference type="Proteomes" id="UP000087171">
    <property type="component" value="Chromosome Ca7"/>
</dbReference>
<evidence type="ECO:0000256" key="7">
    <source>
        <dbReference type="ARBA" id="ARBA00022737"/>
    </source>
</evidence>
<evidence type="ECO:0000256" key="17">
    <source>
        <dbReference type="PROSITE-ProRule" id="PRU10141"/>
    </source>
</evidence>
<dbReference type="PROSITE" id="PS51473">
    <property type="entry name" value="GNK2"/>
    <property type="match status" value="2"/>
</dbReference>
<dbReference type="FunFam" id="3.30.200.20:FF:000177">
    <property type="entry name" value="Cysteine-rich receptor-like protein kinase 2"/>
    <property type="match status" value="1"/>
</dbReference>
<dbReference type="SUPFAM" id="SSF56112">
    <property type="entry name" value="Protein kinase-like (PK-like)"/>
    <property type="match status" value="1"/>
</dbReference>
<dbReference type="Pfam" id="PF00069">
    <property type="entry name" value="Pkinase"/>
    <property type="match status" value="1"/>
</dbReference>
<evidence type="ECO:0000256" key="19">
    <source>
        <dbReference type="SAM" id="SignalP"/>
    </source>
</evidence>
<keyword evidence="10 17" id="KW-0067">ATP-binding</keyword>
<evidence type="ECO:0000256" key="18">
    <source>
        <dbReference type="SAM" id="Phobius"/>
    </source>
</evidence>
<keyword evidence="7" id="KW-0677">Repeat</keyword>
<dbReference type="STRING" id="3827.A0A1S2YTA3"/>
<keyword evidence="3" id="KW-0597">Phosphoprotein</keyword>
<evidence type="ECO:0000256" key="11">
    <source>
        <dbReference type="ARBA" id="ARBA00022989"/>
    </source>
</evidence>
<keyword evidence="13" id="KW-0675">Receptor</keyword>
<dbReference type="Gene3D" id="3.30.200.20">
    <property type="entry name" value="Phosphorylase Kinase, domain 1"/>
    <property type="match status" value="1"/>
</dbReference>
<dbReference type="InterPro" id="IPR052059">
    <property type="entry name" value="CR_Ser/Thr_kinase"/>
</dbReference>
<comment type="subcellular location">
    <subcellularLocation>
        <location evidence="1">Membrane</location>
        <topology evidence="1">Single-pass membrane protein</topology>
    </subcellularLocation>
</comment>
<dbReference type="AlphaFoldDB" id="A0A1S2YTA3"/>
<keyword evidence="11 18" id="KW-1133">Transmembrane helix</keyword>
<evidence type="ECO:0000256" key="5">
    <source>
        <dbReference type="ARBA" id="ARBA00022692"/>
    </source>
</evidence>
<dbReference type="SMART" id="SM00220">
    <property type="entry name" value="S_TKc"/>
    <property type="match status" value="1"/>
</dbReference>
<feature type="domain" description="Protein kinase" evidence="20">
    <location>
        <begin position="333"/>
        <end position="608"/>
    </location>
</feature>
<dbReference type="InterPro" id="IPR038408">
    <property type="entry name" value="GNK2_sf"/>
</dbReference>
<dbReference type="GO" id="GO:0016020">
    <property type="term" value="C:membrane"/>
    <property type="evidence" value="ECO:0007669"/>
    <property type="project" value="UniProtKB-SubCell"/>
</dbReference>
<dbReference type="InterPro" id="IPR011009">
    <property type="entry name" value="Kinase-like_dom_sf"/>
</dbReference>
<accession>A0A1S2YTA3</accession>
<keyword evidence="12 18" id="KW-0472">Membrane</keyword>
<dbReference type="RefSeq" id="XP_004509568.1">
    <property type="nucleotide sequence ID" value="XM_004509511.3"/>
</dbReference>
<keyword evidence="5 18" id="KW-0812">Transmembrane</keyword>
<dbReference type="GO" id="GO:0004674">
    <property type="term" value="F:protein serine/threonine kinase activity"/>
    <property type="evidence" value="ECO:0007669"/>
    <property type="project" value="UniProtKB-KW"/>
</dbReference>
<feature type="domain" description="Gnk2-homologous" evidence="21">
    <location>
        <begin position="145"/>
        <end position="249"/>
    </location>
</feature>
<dbReference type="InterPro" id="IPR008271">
    <property type="entry name" value="Ser/Thr_kinase_AS"/>
</dbReference>
<dbReference type="GeneID" id="101507235"/>
<evidence type="ECO:0000256" key="8">
    <source>
        <dbReference type="ARBA" id="ARBA00022741"/>
    </source>
</evidence>
<dbReference type="PROSITE" id="PS00108">
    <property type="entry name" value="PROTEIN_KINASE_ST"/>
    <property type="match status" value="1"/>
</dbReference>
<evidence type="ECO:0000256" key="9">
    <source>
        <dbReference type="ARBA" id="ARBA00022777"/>
    </source>
</evidence>
<evidence type="ECO:0000256" key="4">
    <source>
        <dbReference type="ARBA" id="ARBA00022679"/>
    </source>
</evidence>
<keyword evidence="4" id="KW-0808">Transferase</keyword>
<evidence type="ECO:0000259" key="20">
    <source>
        <dbReference type="PROSITE" id="PS50011"/>
    </source>
</evidence>
<dbReference type="InterPro" id="IPR017441">
    <property type="entry name" value="Protein_kinase_ATP_BS"/>
</dbReference>
<keyword evidence="22" id="KW-1185">Reference proteome</keyword>
<gene>
    <name evidence="23" type="primary">LOC101507235</name>
</gene>
<dbReference type="FunFam" id="3.30.430.20:FF:000015">
    <property type="entry name" value="Cysteine-rich receptor-like protein kinase 3"/>
    <property type="match status" value="1"/>
</dbReference>
<comment type="catalytic activity">
    <reaction evidence="15">
        <text>L-seryl-[protein] + ATP = O-phospho-L-seryl-[protein] + ADP + H(+)</text>
        <dbReference type="Rhea" id="RHEA:17989"/>
        <dbReference type="Rhea" id="RHEA-COMP:9863"/>
        <dbReference type="Rhea" id="RHEA-COMP:11604"/>
        <dbReference type="ChEBI" id="CHEBI:15378"/>
        <dbReference type="ChEBI" id="CHEBI:29999"/>
        <dbReference type="ChEBI" id="CHEBI:30616"/>
        <dbReference type="ChEBI" id="CHEBI:83421"/>
        <dbReference type="ChEBI" id="CHEBI:456216"/>
    </reaction>
</comment>
<name>A0A1S2YTA3_CICAR</name>
<comment type="catalytic activity">
    <reaction evidence="16">
        <text>L-threonyl-[protein] + ATP = O-phospho-L-threonyl-[protein] + ADP + H(+)</text>
        <dbReference type="Rhea" id="RHEA:46608"/>
        <dbReference type="Rhea" id="RHEA-COMP:11060"/>
        <dbReference type="Rhea" id="RHEA-COMP:11605"/>
        <dbReference type="ChEBI" id="CHEBI:15378"/>
        <dbReference type="ChEBI" id="CHEBI:30013"/>
        <dbReference type="ChEBI" id="CHEBI:30616"/>
        <dbReference type="ChEBI" id="CHEBI:61977"/>
        <dbReference type="ChEBI" id="CHEBI:456216"/>
    </reaction>
</comment>
<dbReference type="PANTHER" id="PTHR47973">
    <property type="entry name" value="CYSTEINE-RICH RECEPTOR-LIKE PROTEIN KINASE 3"/>
    <property type="match status" value="1"/>
</dbReference>
<keyword evidence="9" id="KW-0418">Kinase</keyword>
<dbReference type="Gene3D" id="3.30.430.20">
    <property type="entry name" value="Gnk2 domain, C-X8-C-X2-C motif"/>
    <property type="match status" value="2"/>
</dbReference>
<evidence type="ECO:0000256" key="3">
    <source>
        <dbReference type="ARBA" id="ARBA00022553"/>
    </source>
</evidence>
<evidence type="ECO:0000259" key="21">
    <source>
        <dbReference type="PROSITE" id="PS51473"/>
    </source>
</evidence>
<protein>
    <submittedName>
        <fullName evidence="23">Cysteine-rich receptor-like protein kinase 3</fullName>
    </submittedName>
</protein>
<dbReference type="GO" id="GO:0005524">
    <property type="term" value="F:ATP binding"/>
    <property type="evidence" value="ECO:0007669"/>
    <property type="project" value="UniProtKB-UniRule"/>
</dbReference>
<evidence type="ECO:0000256" key="15">
    <source>
        <dbReference type="ARBA" id="ARBA00047558"/>
    </source>
</evidence>
<dbReference type="PROSITE" id="PS50011">
    <property type="entry name" value="PROTEIN_KINASE_DOM"/>
    <property type="match status" value="1"/>
</dbReference>
<keyword evidence="8 17" id="KW-0547">Nucleotide-binding</keyword>
<feature type="chain" id="PRO_5010386799" evidence="19">
    <location>
        <begin position="25"/>
        <end position="664"/>
    </location>
</feature>
<sequence>MSPSTSFILIFLFLFYFTPSPTLSDPRATKASLLCTNRTATSMPHRKIFISNFLSAMDSLTPLISTQRYGAVSKGTTQNAAVYAFAECFKDLSQSDCNVCIAQCKTQILSCLPFQKGTRGGKLFFDGCYLRYDDYNFFNESFSDQDTVLCSGNTTSNGDIVDVYRDSALKLVRNLSVLAPKNDGFSVGFVKRENVTVYGLAQCWRFINGSKCGECLEDAVSRIGSLCGKKEEARGLNSGCYLRYSGKKFYNNNSNGSDVIDGNHGHRKMDIILASSFAVVALLLAVATVVFFTRKNVMRRRRERRQFGTLLDKVNKSKLNVPYEILEKATDYFDDANKLGQGGSGSVYKGVMPDGNIVAVKRLSFNSTQWVDHFFNEVNLISGIHHKNLVKLLGCSITGPESLLVYEYVPNQSLHDHLSVRRICQPLTWELRHKVILGIAEGMAYLHEESHVRIIHRDIKLSNILLEEDFTPKIADFGLARLFPENNSHISTVVAGTLGYMAPEYVIRGKLTEKADVYSFGVLVIEIVSGKRNSSYVLNSSSILQTVWNLYGSNRLSDIFDPILEGNFPTEEACQMLQIGLLCAQATAELRPSMSVVVKMINNNHEISQLTQPPFINSSSSELSKSTLPRYDFRLQSNTQSSGDTMTESLVEPSMELSLLASLN</sequence>
<dbReference type="Pfam" id="PF01657">
    <property type="entry name" value="Stress-antifung"/>
    <property type="match status" value="2"/>
</dbReference>
<proteinExistence type="predicted"/>
<evidence type="ECO:0000256" key="1">
    <source>
        <dbReference type="ARBA" id="ARBA00004167"/>
    </source>
</evidence>
<keyword evidence="6 19" id="KW-0732">Signal</keyword>
<reference evidence="22" key="1">
    <citation type="journal article" date="2013" name="Nat. Biotechnol.">
        <title>Draft genome sequence of chickpea (Cicer arietinum) provides a resource for trait improvement.</title>
        <authorList>
            <person name="Varshney R.K."/>
            <person name="Song C."/>
            <person name="Saxena R.K."/>
            <person name="Azam S."/>
            <person name="Yu S."/>
            <person name="Sharpe A.G."/>
            <person name="Cannon S."/>
            <person name="Baek J."/>
            <person name="Rosen B.D."/>
            <person name="Tar'an B."/>
            <person name="Millan T."/>
            <person name="Zhang X."/>
            <person name="Ramsay L.D."/>
            <person name="Iwata A."/>
            <person name="Wang Y."/>
            <person name="Nelson W."/>
            <person name="Farmer A.D."/>
            <person name="Gaur P.M."/>
            <person name="Soderlund C."/>
            <person name="Penmetsa R.V."/>
            <person name="Xu C."/>
            <person name="Bharti A.K."/>
            <person name="He W."/>
            <person name="Winter P."/>
            <person name="Zhao S."/>
            <person name="Hane J.K."/>
            <person name="Carrasquilla-Garcia N."/>
            <person name="Condie J.A."/>
            <person name="Upadhyaya H.D."/>
            <person name="Luo M.C."/>
            <person name="Thudi M."/>
            <person name="Gowda C.L."/>
            <person name="Singh N.P."/>
            <person name="Lichtenzveig J."/>
            <person name="Gali K.K."/>
            <person name="Rubio J."/>
            <person name="Nadarajan N."/>
            <person name="Dolezel J."/>
            <person name="Bansal K.C."/>
            <person name="Xu X."/>
            <person name="Edwards D."/>
            <person name="Zhang G."/>
            <person name="Kahl G."/>
            <person name="Gil J."/>
            <person name="Singh K.B."/>
            <person name="Datta S.K."/>
            <person name="Jackson S.A."/>
            <person name="Wang J."/>
            <person name="Cook D.R."/>
        </authorList>
    </citation>
    <scope>NUCLEOTIDE SEQUENCE [LARGE SCALE GENOMIC DNA]</scope>
    <source>
        <strain evidence="22">cv. CDC Frontier</strain>
    </source>
</reference>
<dbReference type="CDD" id="cd23509">
    <property type="entry name" value="Gnk2-like"/>
    <property type="match status" value="2"/>
</dbReference>
<keyword evidence="2" id="KW-0723">Serine/threonine-protein kinase</keyword>
<evidence type="ECO:0000313" key="23">
    <source>
        <dbReference type="RefSeq" id="XP_004509568.1"/>
    </source>
</evidence>